<keyword evidence="2 8" id="KW-0723">Serine/threonine-protein kinase</keyword>
<dbReference type="AlphaFoldDB" id="H2AVB2"/>
<dbReference type="HOGENOM" id="CLU_000288_181_1_1"/>
<sequence>MDIPIQRTTYKVFDHDFTIDSRFQVIKEIGRGGYGIVCSAEYVEPPYQGVRVAIKKIPNVFSKTLACKRSLRELKLLRHFRGHKNIVYLFDSDIVFNHDNSFNGLYLYCELLDCDLHQIIQSKQPLTDSHYQYFIYQILCALKYIHSAGVLHRDLKPKNILINSDCQLKIADFGFARGYSQDPVDNNQFLTEYVATRWYRAPEIMLGYKAYFTAIDVWSVGCILAELLGGTAMFPGSDYVDQLNRILYVLGSPSVDTLRRIGSMNVQQYILQLGDIQKIPFKEIFTSGSILAIDMLEKTLTFDPDQRISVDDALRHPYLSVWHDQDDEPQCPRGIDFSFERIDDLNVLRMAVVCEVNDFRQFAREARDEGEDQSLSIESKYGEVQKQDLPASNVGNNVFLEGPSDPNNQRNQKGSYSPSNQDRINRGYM</sequence>
<dbReference type="GO" id="GO:0006950">
    <property type="term" value="P:response to stress"/>
    <property type="evidence" value="ECO:0007669"/>
    <property type="project" value="UniProtKB-ARBA"/>
</dbReference>
<evidence type="ECO:0000313" key="12">
    <source>
        <dbReference type="EMBL" id="CCF58312.1"/>
    </source>
</evidence>
<keyword evidence="13" id="KW-1185">Reference proteome</keyword>
<accession>H2AVB2</accession>
<dbReference type="KEGG" id="kaf:KAFR_0E01580"/>
<dbReference type="PROSITE" id="PS00107">
    <property type="entry name" value="PROTEIN_KINASE_ATP"/>
    <property type="match status" value="1"/>
</dbReference>
<dbReference type="SMART" id="SM00220">
    <property type="entry name" value="S_TKc"/>
    <property type="match status" value="1"/>
</dbReference>
<name>H2AVB2_KAZAF</name>
<evidence type="ECO:0000256" key="3">
    <source>
        <dbReference type="ARBA" id="ARBA00022679"/>
    </source>
</evidence>
<reference evidence="12 13" key="1">
    <citation type="journal article" date="2011" name="Proc. Natl. Acad. Sci. U.S.A.">
        <title>Evolutionary erosion of yeast sex chromosomes by mating-type switching accidents.</title>
        <authorList>
            <person name="Gordon J.L."/>
            <person name="Armisen D."/>
            <person name="Proux-Wera E."/>
            <person name="Oheigeartaigh S.S."/>
            <person name="Byrne K.P."/>
            <person name="Wolfe K.H."/>
        </authorList>
    </citation>
    <scope>NUCLEOTIDE SEQUENCE [LARGE SCALE GENOMIC DNA]</scope>
    <source>
        <strain evidence="13">ATCC 22294 / BCRC 22015 / CBS 2517 / CECT 1963 / NBRC 1671 / NRRL Y-8276</strain>
    </source>
</reference>
<protein>
    <recommendedName>
        <fullName evidence="1 9">Mitogen-activated protein kinase</fullName>
        <ecNumber evidence="1 9">2.7.11.24</ecNumber>
    </recommendedName>
</protein>
<feature type="region of interest" description="Disordered" evidence="10">
    <location>
        <begin position="382"/>
        <end position="429"/>
    </location>
</feature>
<evidence type="ECO:0000256" key="9">
    <source>
        <dbReference type="RuleBase" id="RU361165"/>
    </source>
</evidence>
<dbReference type="EC" id="2.7.11.24" evidence="1 9"/>
<dbReference type="InterPro" id="IPR050117">
    <property type="entry name" value="MAPK"/>
</dbReference>
<keyword evidence="6 7" id="KW-0067">ATP-binding</keyword>
<keyword evidence="4 7" id="KW-0547">Nucleotide-binding</keyword>
<feature type="domain" description="Protein kinase" evidence="11">
    <location>
        <begin position="23"/>
        <end position="319"/>
    </location>
</feature>
<dbReference type="PROSITE" id="PS00108">
    <property type="entry name" value="PROTEIN_KINASE_ST"/>
    <property type="match status" value="1"/>
</dbReference>
<evidence type="ECO:0000256" key="4">
    <source>
        <dbReference type="ARBA" id="ARBA00022741"/>
    </source>
</evidence>
<comment type="catalytic activity">
    <reaction evidence="9">
        <text>L-threonyl-[protein] + ATP = O-phospho-L-threonyl-[protein] + ADP + H(+)</text>
        <dbReference type="Rhea" id="RHEA:46608"/>
        <dbReference type="Rhea" id="RHEA-COMP:11060"/>
        <dbReference type="Rhea" id="RHEA-COMP:11605"/>
        <dbReference type="ChEBI" id="CHEBI:15378"/>
        <dbReference type="ChEBI" id="CHEBI:30013"/>
        <dbReference type="ChEBI" id="CHEBI:30616"/>
        <dbReference type="ChEBI" id="CHEBI:61977"/>
        <dbReference type="ChEBI" id="CHEBI:456216"/>
        <dbReference type="EC" id="2.7.11.24"/>
    </reaction>
</comment>
<evidence type="ECO:0000256" key="8">
    <source>
        <dbReference type="RuleBase" id="RU000304"/>
    </source>
</evidence>
<evidence type="ECO:0000256" key="7">
    <source>
        <dbReference type="PROSITE-ProRule" id="PRU10141"/>
    </source>
</evidence>
<keyword evidence="5 9" id="KW-0418">Kinase</keyword>
<feature type="binding site" evidence="7">
    <location>
        <position position="56"/>
    </location>
    <ligand>
        <name>ATP</name>
        <dbReference type="ChEBI" id="CHEBI:30616"/>
    </ligand>
</feature>
<dbReference type="InterPro" id="IPR003527">
    <property type="entry name" value="MAP_kinase_CS"/>
</dbReference>
<dbReference type="Pfam" id="PF00069">
    <property type="entry name" value="Pkinase"/>
    <property type="match status" value="1"/>
</dbReference>
<keyword evidence="3 9" id="KW-0808">Transferase</keyword>
<evidence type="ECO:0000259" key="11">
    <source>
        <dbReference type="PROSITE" id="PS50011"/>
    </source>
</evidence>
<dbReference type="InterPro" id="IPR000719">
    <property type="entry name" value="Prot_kinase_dom"/>
</dbReference>
<dbReference type="Proteomes" id="UP000005220">
    <property type="component" value="Chromosome 5"/>
</dbReference>
<feature type="compositionally biased region" description="Polar residues" evidence="10">
    <location>
        <begin position="405"/>
        <end position="422"/>
    </location>
</feature>
<dbReference type="GeneID" id="13882891"/>
<comment type="cofactor">
    <cofactor evidence="9">
        <name>Mg(2+)</name>
        <dbReference type="ChEBI" id="CHEBI:18420"/>
    </cofactor>
</comment>
<dbReference type="PROSITE" id="PS50011">
    <property type="entry name" value="PROTEIN_KINASE_DOM"/>
    <property type="match status" value="1"/>
</dbReference>
<dbReference type="PANTHER" id="PTHR24055">
    <property type="entry name" value="MITOGEN-ACTIVATED PROTEIN KINASE"/>
    <property type="match status" value="1"/>
</dbReference>
<dbReference type="InterPro" id="IPR017441">
    <property type="entry name" value="Protein_kinase_ATP_BS"/>
</dbReference>
<dbReference type="GO" id="GO:0005524">
    <property type="term" value="F:ATP binding"/>
    <property type="evidence" value="ECO:0007669"/>
    <property type="project" value="UniProtKB-UniRule"/>
</dbReference>
<evidence type="ECO:0000256" key="1">
    <source>
        <dbReference type="ARBA" id="ARBA00012411"/>
    </source>
</evidence>
<comment type="similarity">
    <text evidence="9">Belongs to the protein kinase superfamily. Ser/Thr protein kinase family. MAP kinase subfamily.</text>
</comment>
<dbReference type="OrthoDB" id="192887at2759"/>
<comment type="activity regulation">
    <text evidence="9">Activated by threonine and tyrosine phosphorylation.</text>
</comment>
<dbReference type="RefSeq" id="XP_003957447.1">
    <property type="nucleotide sequence ID" value="XM_003957398.1"/>
</dbReference>
<dbReference type="PROSITE" id="PS01351">
    <property type="entry name" value="MAPK"/>
    <property type="match status" value="1"/>
</dbReference>
<evidence type="ECO:0000256" key="5">
    <source>
        <dbReference type="ARBA" id="ARBA00022777"/>
    </source>
</evidence>
<dbReference type="InterPro" id="IPR008271">
    <property type="entry name" value="Ser/Thr_kinase_AS"/>
</dbReference>
<keyword evidence="9" id="KW-0460">Magnesium</keyword>
<organism evidence="12 13">
    <name type="scientific">Kazachstania africana (strain ATCC 22294 / BCRC 22015 / CBS 2517 / CECT 1963 / NBRC 1671 / NRRL Y-8276)</name>
    <name type="common">Yeast</name>
    <name type="synonym">Kluyveromyces africanus</name>
    <dbReference type="NCBI Taxonomy" id="1071382"/>
    <lineage>
        <taxon>Eukaryota</taxon>
        <taxon>Fungi</taxon>
        <taxon>Dikarya</taxon>
        <taxon>Ascomycota</taxon>
        <taxon>Saccharomycotina</taxon>
        <taxon>Saccharomycetes</taxon>
        <taxon>Saccharomycetales</taxon>
        <taxon>Saccharomycetaceae</taxon>
        <taxon>Kazachstania</taxon>
    </lineage>
</organism>
<evidence type="ECO:0000256" key="10">
    <source>
        <dbReference type="SAM" id="MobiDB-lite"/>
    </source>
</evidence>
<dbReference type="Gene3D" id="3.30.200.20">
    <property type="entry name" value="Phosphorylase Kinase, domain 1"/>
    <property type="match status" value="1"/>
</dbReference>
<gene>
    <name evidence="12" type="primary">KAFR0E01580</name>
    <name evidence="12" type="ORF">KAFR_0E01580</name>
</gene>
<evidence type="ECO:0000256" key="2">
    <source>
        <dbReference type="ARBA" id="ARBA00022527"/>
    </source>
</evidence>
<dbReference type="EMBL" id="HE650825">
    <property type="protein sequence ID" value="CCF58312.1"/>
    <property type="molecule type" value="Genomic_DNA"/>
</dbReference>
<dbReference type="SUPFAM" id="SSF56112">
    <property type="entry name" value="Protein kinase-like (PK-like)"/>
    <property type="match status" value="1"/>
</dbReference>
<dbReference type="InterPro" id="IPR011009">
    <property type="entry name" value="Kinase-like_dom_sf"/>
</dbReference>
<evidence type="ECO:0000313" key="13">
    <source>
        <dbReference type="Proteomes" id="UP000005220"/>
    </source>
</evidence>
<dbReference type="Gene3D" id="1.10.510.10">
    <property type="entry name" value="Transferase(Phosphotransferase) domain 1"/>
    <property type="match status" value="1"/>
</dbReference>
<evidence type="ECO:0000256" key="6">
    <source>
        <dbReference type="ARBA" id="ARBA00022840"/>
    </source>
</evidence>
<dbReference type="FunFam" id="1.10.510.10:FF:000013">
    <property type="entry name" value="Mitogen-activated protein kinase"/>
    <property type="match status" value="1"/>
</dbReference>
<dbReference type="STRING" id="1071382.H2AVB2"/>
<dbReference type="InParanoid" id="H2AVB2"/>
<dbReference type="eggNOG" id="KOG0660">
    <property type="taxonomic scope" value="Eukaryota"/>
</dbReference>
<dbReference type="GO" id="GO:0004707">
    <property type="term" value="F:MAP kinase activity"/>
    <property type="evidence" value="ECO:0007669"/>
    <property type="project" value="UniProtKB-EC"/>
</dbReference>
<proteinExistence type="inferred from homology"/>